<dbReference type="InterPro" id="IPR009739">
    <property type="entry name" value="LprI-like_N"/>
</dbReference>
<reference evidence="3 4" key="1">
    <citation type="submission" date="2020-06" db="EMBL/GenBank/DDBJ databases">
        <authorList>
            <person name="Qiu C."/>
            <person name="Liu Z."/>
        </authorList>
    </citation>
    <scope>NUCLEOTIDE SEQUENCE [LARGE SCALE GENOMIC DNA]</scope>
    <source>
        <strain evidence="3 4">EM 1</strain>
    </source>
</reference>
<proteinExistence type="predicted"/>
<dbReference type="RefSeq" id="WP_176804189.1">
    <property type="nucleotide sequence ID" value="NZ_JABXYJ010000006.1"/>
</dbReference>
<evidence type="ECO:0000256" key="1">
    <source>
        <dbReference type="SAM" id="MobiDB-lite"/>
    </source>
</evidence>
<sequence length="180" mass="21209">MSAWPRSAKLQPGNHHHGVRQTSNVHTVKKFLIFNPTVYEKNNPYKYLCVSVFVLANHAVWSAQHEPVCANMNDYKEEADCLSTQIDLKIAKFKSYYLAAQKQEVLYGRTSDELIESQEIWEKYLRKHCDYLYSREQGTARIRDSEECQMRLYDERTHEIWISYLTFLDSSKPVLPDPKK</sequence>
<accession>A0A850QPL0</accession>
<comment type="caution">
    <text evidence="3">The sequence shown here is derived from an EMBL/GenBank/DDBJ whole genome shotgun (WGS) entry which is preliminary data.</text>
</comment>
<feature type="region of interest" description="Disordered" evidence="1">
    <location>
        <begin position="1"/>
        <end position="21"/>
    </location>
</feature>
<protein>
    <submittedName>
        <fullName evidence="3">DUF1311 domain-containing protein</fullName>
    </submittedName>
</protein>
<dbReference type="Gene3D" id="1.20.1270.180">
    <property type="match status" value="1"/>
</dbReference>
<keyword evidence="4" id="KW-1185">Reference proteome</keyword>
<evidence type="ECO:0000313" key="3">
    <source>
        <dbReference type="EMBL" id="NVO78670.1"/>
    </source>
</evidence>
<dbReference type="Pfam" id="PF07007">
    <property type="entry name" value="LprI"/>
    <property type="match status" value="1"/>
</dbReference>
<dbReference type="Proteomes" id="UP000588051">
    <property type="component" value="Unassembled WGS sequence"/>
</dbReference>
<dbReference type="EMBL" id="JABXYJ010000006">
    <property type="protein sequence ID" value="NVO78670.1"/>
    <property type="molecule type" value="Genomic_DNA"/>
</dbReference>
<organism evidence="3 4">
    <name type="scientific">Undibacterium oligocarboniphilum</name>
    <dbReference type="NCBI Taxonomy" id="666702"/>
    <lineage>
        <taxon>Bacteria</taxon>
        <taxon>Pseudomonadati</taxon>
        <taxon>Pseudomonadota</taxon>
        <taxon>Betaproteobacteria</taxon>
        <taxon>Burkholderiales</taxon>
        <taxon>Oxalobacteraceae</taxon>
        <taxon>Undibacterium</taxon>
    </lineage>
</organism>
<feature type="domain" description="Lysozyme inhibitor LprI-like N-terminal" evidence="2">
    <location>
        <begin position="69"/>
        <end position="159"/>
    </location>
</feature>
<evidence type="ECO:0000259" key="2">
    <source>
        <dbReference type="Pfam" id="PF07007"/>
    </source>
</evidence>
<dbReference type="AlphaFoldDB" id="A0A850QPL0"/>
<gene>
    <name evidence="3" type="ORF">HV832_12595</name>
</gene>
<name>A0A850QPL0_9BURK</name>
<evidence type="ECO:0000313" key="4">
    <source>
        <dbReference type="Proteomes" id="UP000588051"/>
    </source>
</evidence>